<feature type="compositionally biased region" description="Basic and acidic residues" evidence="1">
    <location>
        <begin position="18"/>
        <end position="30"/>
    </location>
</feature>
<feature type="non-terminal residue" evidence="2">
    <location>
        <position position="1"/>
    </location>
</feature>
<dbReference type="AlphaFoldDB" id="A0AAV6MHL9"/>
<reference evidence="2 3" key="1">
    <citation type="journal article" date="2021" name="Hortic Res">
        <title>The domestication of Cucurbita argyrosperma as revealed by the genome of its wild relative.</title>
        <authorList>
            <person name="Barrera-Redondo J."/>
            <person name="Sanchez-de la Vega G."/>
            <person name="Aguirre-Liguori J.A."/>
            <person name="Castellanos-Morales G."/>
            <person name="Gutierrez-Guerrero Y.T."/>
            <person name="Aguirre-Dugua X."/>
            <person name="Aguirre-Planter E."/>
            <person name="Tenaillon M.I."/>
            <person name="Lira-Saade R."/>
            <person name="Eguiarte L.E."/>
        </authorList>
    </citation>
    <scope>NUCLEOTIDE SEQUENCE [LARGE SCALE GENOMIC DNA]</scope>
    <source>
        <strain evidence="2">JBR-2021</strain>
    </source>
</reference>
<evidence type="ECO:0000313" key="3">
    <source>
        <dbReference type="Proteomes" id="UP000685013"/>
    </source>
</evidence>
<evidence type="ECO:0000313" key="2">
    <source>
        <dbReference type="EMBL" id="KAG6581131.1"/>
    </source>
</evidence>
<comment type="caution">
    <text evidence="2">The sequence shown here is derived from an EMBL/GenBank/DDBJ whole genome shotgun (WGS) entry which is preliminary data.</text>
</comment>
<accession>A0AAV6MHL9</accession>
<dbReference type="EMBL" id="JAGKQH010000014">
    <property type="protein sequence ID" value="KAG6581131.1"/>
    <property type="molecule type" value="Genomic_DNA"/>
</dbReference>
<proteinExistence type="predicted"/>
<sequence>MNSPDSNAGAGAGAAEMGEERPSTGDGKNEDIFWEALCGGTGGEADIAETAAGDTAKKAARDKATQKNAAAAAVAIDVGERFLRNDYRWWVERLMGIMGKGRDKAIEEEVWGIG</sequence>
<organism evidence="2 3">
    <name type="scientific">Cucurbita argyrosperma subsp. sororia</name>
    <dbReference type="NCBI Taxonomy" id="37648"/>
    <lineage>
        <taxon>Eukaryota</taxon>
        <taxon>Viridiplantae</taxon>
        <taxon>Streptophyta</taxon>
        <taxon>Embryophyta</taxon>
        <taxon>Tracheophyta</taxon>
        <taxon>Spermatophyta</taxon>
        <taxon>Magnoliopsida</taxon>
        <taxon>eudicotyledons</taxon>
        <taxon>Gunneridae</taxon>
        <taxon>Pentapetalae</taxon>
        <taxon>rosids</taxon>
        <taxon>fabids</taxon>
        <taxon>Cucurbitales</taxon>
        <taxon>Cucurbitaceae</taxon>
        <taxon>Cucurbiteae</taxon>
        <taxon>Cucurbita</taxon>
    </lineage>
</organism>
<keyword evidence="3" id="KW-1185">Reference proteome</keyword>
<dbReference type="Proteomes" id="UP000685013">
    <property type="component" value="Chromosome 14"/>
</dbReference>
<evidence type="ECO:0000256" key="1">
    <source>
        <dbReference type="SAM" id="MobiDB-lite"/>
    </source>
</evidence>
<name>A0AAV6MHL9_9ROSI</name>
<protein>
    <submittedName>
        <fullName evidence="2">Uncharacterized protein</fullName>
    </submittedName>
</protein>
<gene>
    <name evidence="2" type="ORF">SDJN03_21133</name>
</gene>
<feature type="region of interest" description="Disordered" evidence="1">
    <location>
        <begin position="1"/>
        <end position="30"/>
    </location>
</feature>